<comment type="catalytic activity">
    <reaction evidence="3">
        <text>[protein]-L-glutamate 5-O-methyl ester + H2O = L-glutamyl-[protein] + methanol + H(+)</text>
        <dbReference type="Rhea" id="RHEA:23236"/>
        <dbReference type="Rhea" id="RHEA-COMP:10208"/>
        <dbReference type="Rhea" id="RHEA-COMP:10311"/>
        <dbReference type="ChEBI" id="CHEBI:15377"/>
        <dbReference type="ChEBI" id="CHEBI:15378"/>
        <dbReference type="ChEBI" id="CHEBI:17790"/>
        <dbReference type="ChEBI" id="CHEBI:29973"/>
        <dbReference type="ChEBI" id="CHEBI:82795"/>
        <dbReference type="EC" id="3.1.1.61"/>
    </reaction>
</comment>
<dbReference type="EC" id="3.1.1.61" evidence="2"/>
<gene>
    <name evidence="6" type="ORF">CEG14_11395</name>
</gene>
<evidence type="ECO:0000259" key="5">
    <source>
        <dbReference type="PROSITE" id="PS50122"/>
    </source>
</evidence>
<evidence type="ECO:0000256" key="3">
    <source>
        <dbReference type="ARBA" id="ARBA00048267"/>
    </source>
</evidence>
<dbReference type="SUPFAM" id="SSF52738">
    <property type="entry name" value="Methylesterase CheB, C-terminal domain"/>
    <property type="match status" value="1"/>
</dbReference>
<accession>A0A261SH23</accession>
<comment type="caution">
    <text evidence="6">The sequence shown here is derived from an EMBL/GenBank/DDBJ whole genome shotgun (WGS) entry which is preliminary data.</text>
</comment>
<dbReference type="PROSITE" id="PS50122">
    <property type="entry name" value="CHEB"/>
    <property type="match status" value="1"/>
</dbReference>
<feature type="active site" evidence="4">
    <location>
        <position position="26"/>
    </location>
</feature>
<dbReference type="RefSeq" id="WP_094826472.1">
    <property type="nucleotide sequence ID" value="NZ_NEVL01000003.1"/>
</dbReference>
<protein>
    <recommendedName>
        <fullName evidence="2">protein-glutamate methylesterase</fullName>
        <ecNumber evidence="2">3.1.1.61</ecNumber>
    </recommendedName>
</protein>
<keyword evidence="1 4" id="KW-0378">Hydrolase</keyword>
<dbReference type="InterPro" id="IPR035909">
    <property type="entry name" value="CheB_C"/>
</dbReference>
<dbReference type="OrthoDB" id="9791760at2"/>
<evidence type="ECO:0000313" key="6">
    <source>
        <dbReference type="EMBL" id="OZI35663.1"/>
    </source>
</evidence>
<organism evidence="6 7">
    <name type="scientific">Bordetella genomosp. 1</name>
    <dbReference type="NCBI Taxonomy" id="1395607"/>
    <lineage>
        <taxon>Bacteria</taxon>
        <taxon>Pseudomonadati</taxon>
        <taxon>Pseudomonadota</taxon>
        <taxon>Betaproteobacteria</taxon>
        <taxon>Burkholderiales</taxon>
        <taxon>Alcaligenaceae</taxon>
        <taxon>Bordetella</taxon>
    </lineage>
</organism>
<feature type="domain" description="CheB-type methylesterase" evidence="5">
    <location>
        <begin position="14"/>
        <end position="197"/>
    </location>
</feature>
<keyword evidence="4" id="KW-0145">Chemotaxis</keyword>
<reference evidence="6 7" key="1">
    <citation type="submission" date="2017-05" db="EMBL/GenBank/DDBJ databases">
        <title>Complete and WGS of Bordetella genogroups.</title>
        <authorList>
            <person name="Spilker T."/>
            <person name="LiPuma J."/>
        </authorList>
    </citation>
    <scope>NUCLEOTIDE SEQUENCE [LARGE SCALE GENOMIC DNA]</scope>
    <source>
        <strain evidence="6 7">AU17610</strain>
    </source>
</reference>
<feature type="active site" evidence="4">
    <location>
        <position position="53"/>
    </location>
</feature>
<dbReference type="GO" id="GO:0005737">
    <property type="term" value="C:cytoplasm"/>
    <property type="evidence" value="ECO:0007669"/>
    <property type="project" value="InterPro"/>
</dbReference>
<name>A0A261SH23_9BORD</name>
<dbReference type="GO" id="GO:0008984">
    <property type="term" value="F:protein-glutamate methylesterase activity"/>
    <property type="evidence" value="ECO:0007669"/>
    <property type="project" value="UniProtKB-EC"/>
</dbReference>
<evidence type="ECO:0000256" key="4">
    <source>
        <dbReference type="PROSITE-ProRule" id="PRU00050"/>
    </source>
</evidence>
<proteinExistence type="predicted"/>
<dbReference type="GO" id="GO:0000156">
    <property type="term" value="F:phosphorelay response regulator activity"/>
    <property type="evidence" value="ECO:0007669"/>
    <property type="project" value="InterPro"/>
</dbReference>
<dbReference type="Gene3D" id="3.40.50.180">
    <property type="entry name" value="Methylesterase CheB, C-terminal domain"/>
    <property type="match status" value="1"/>
</dbReference>
<dbReference type="CDD" id="cd16433">
    <property type="entry name" value="CheB"/>
    <property type="match status" value="1"/>
</dbReference>
<dbReference type="AlphaFoldDB" id="A0A261SH23"/>
<dbReference type="InterPro" id="IPR000673">
    <property type="entry name" value="Sig_transdc_resp-reg_Me-estase"/>
</dbReference>
<dbReference type="Proteomes" id="UP000217005">
    <property type="component" value="Unassembled WGS sequence"/>
</dbReference>
<dbReference type="PANTHER" id="PTHR42872:SF6">
    <property type="entry name" value="PROTEIN-GLUTAMATE METHYLESTERASE_PROTEIN-GLUTAMINE GLUTAMINASE"/>
    <property type="match status" value="1"/>
</dbReference>
<evidence type="ECO:0000256" key="1">
    <source>
        <dbReference type="ARBA" id="ARBA00022801"/>
    </source>
</evidence>
<evidence type="ECO:0000313" key="7">
    <source>
        <dbReference type="Proteomes" id="UP000217005"/>
    </source>
</evidence>
<dbReference type="GO" id="GO:0006935">
    <property type="term" value="P:chemotaxis"/>
    <property type="evidence" value="ECO:0007669"/>
    <property type="project" value="UniProtKB-UniRule"/>
</dbReference>
<evidence type="ECO:0000256" key="2">
    <source>
        <dbReference type="ARBA" id="ARBA00039140"/>
    </source>
</evidence>
<sequence length="206" mass="21593">MSEPVHLGPSARAPGGPWDAIVVGGSSGAIDALTTLVPRLPAGLRAAVVVVLHLPRDRRSLLVDIFRERCALPVLEAQDQMQILGGHVYFAPPDYHLLIDAGPRLALSVDAPLHFSRPSIDVLFESAADAYDERLLGVLLSGANEDGAAGLEAIHAAGGCTVVQAPASAAMPAMPEAALARVRAHHVLTPDDIAALLARFHAQRLL</sequence>
<feature type="active site" evidence="4">
    <location>
        <position position="146"/>
    </location>
</feature>
<dbReference type="Pfam" id="PF01339">
    <property type="entry name" value="CheB_methylest"/>
    <property type="match status" value="1"/>
</dbReference>
<dbReference type="PANTHER" id="PTHR42872">
    <property type="entry name" value="PROTEIN-GLUTAMATE METHYLESTERASE/PROTEIN-GLUTAMINE GLUTAMINASE"/>
    <property type="match status" value="1"/>
</dbReference>
<dbReference type="EMBL" id="NEVL01000003">
    <property type="protein sequence ID" value="OZI35663.1"/>
    <property type="molecule type" value="Genomic_DNA"/>
</dbReference>